<dbReference type="OrthoDB" id="6418403at2759"/>
<dbReference type="Proteomes" id="UP000054359">
    <property type="component" value="Unassembled WGS sequence"/>
</dbReference>
<dbReference type="STRING" id="407821.A0A087TDC6"/>
<organism evidence="2 3">
    <name type="scientific">Stegodyphus mimosarum</name>
    <name type="common">African social velvet spider</name>
    <dbReference type="NCBI Taxonomy" id="407821"/>
    <lineage>
        <taxon>Eukaryota</taxon>
        <taxon>Metazoa</taxon>
        <taxon>Ecdysozoa</taxon>
        <taxon>Arthropoda</taxon>
        <taxon>Chelicerata</taxon>
        <taxon>Arachnida</taxon>
        <taxon>Araneae</taxon>
        <taxon>Araneomorphae</taxon>
        <taxon>Entelegynae</taxon>
        <taxon>Eresoidea</taxon>
        <taxon>Eresidae</taxon>
        <taxon>Stegodyphus</taxon>
    </lineage>
</organism>
<feature type="non-terminal residue" evidence="2">
    <location>
        <position position="281"/>
    </location>
</feature>
<name>A0A087TDC6_STEMI</name>
<evidence type="ECO:0000313" key="2">
    <source>
        <dbReference type="EMBL" id="KFM63115.1"/>
    </source>
</evidence>
<feature type="region of interest" description="Disordered" evidence="1">
    <location>
        <begin position="167"/>
        <end position="194"/>
    </location>
</feature>
<accession>A0A087TDC6</accession>
<proteinExistence type="predicted"/>
<feature type="compositionally biased region" description="Basic and acidic residues" evidence="1">
    <location>
        <begin position="95"/>
        <end position="107"/>
    </location>
</feature>
<feature type="compositionally biased region" description="Acidic residues" evidence="1">
    <location>
        <begin position="180"/>
        <end position="194"/>
    </location>
</feature>
<dbReference type="EMBL" id="KK114708">
    <property type="protein sequence ID" value="KFM63115.1"/>
    <property type="molecule type" value="Genomic_DNA"/>
</dbReference>
<dbReference type="AlphaFoldDB" id="A0A087TDC6"/>
<keyword evidence="3" id="KW-1185">Reference proteome</keyword>
<dbReference type="OMA" id="FRTLPNN"/>
<feature type="region of interest" description="Disordered" evidence="1">
    <location>
        <begin position="78"/>
        <end position="107"/>
    </location>
</feature>
<evidence type="ECO:0000256" key="1">
    <source>
        <dbReference type="SAM" id="MobiDB-lite"/>
    </source>
</evidence>
<evidence type="ECO:0000313" key="3">
    <source>
        <dbReference type="Proteomes" id="UP000054359"/>
    </source>
</evidence>
<reference evidence="2 3" key="1">
    <citation type="submission" date="2013-11" db="EMBL/GenBank/DDBJ databases">
        <title>Genome sequencing of Stegodyphus mimosarum.</title>
        <authorList>
            <person name="Bechsgaard J."/>
        </authorList>
    </citation>
    <scope>NUCLEOTIDE SEQUENCE [LARGE SCALE GENOMIC DNA]</scope>
</reference>
<sequence>MELIDKQPSWKIMDNKGRVTVVLHWDQRDIRRSADGRARPGDREAVWRVEVVSQEVQTADTATSTDETVSAIPRTKLTLEGLGPRPSSRMLPQTEGKDKETSPEHDHSLCDFHCSALHEKGAQIQVNKSVATSPIQEVPEGTAIATATATPSVGPVKKGTTKGHVRFLDEAEETKIPAQEESESDTENTANEEEQLSERYLLLVDQLSLEQNRHLSVKDIGIILERLSSKIVDVDRLERERESTDVHNWTIKATIRGEVLREIGVIYNGQYYGIMEHPGYF</sequence>
<gene>
    <name evidence="2" type="ORF">X975_02262</name>
</gene>
<protein>
    <submittedName>
        <fullName evidence="2">Uncharacterized protein</fullName>
    </submittedName>
</protein>